<reference evidence="2 3" key="1">
    <citation type="journal article" date="2021" name="Sci. Rep.">
        <title>The distribution of antibiotic resistance genes in chicken gut microbiota commensals.</title>
        <authorList>
            <person name="Juricova H."/>
            <person name="Matiasovicova J."/>
            <person name="Kubasova T."/>
            <person name="Cejkova D."/>
            <person name="Rychlik I."/>
        </authorList>
    </citation>
    <scope>NUCLEOTIDE SEQUENCE [LARGE SCALE GENOMIC DNA]</scope>
    <source>
        <strain evidence="2 3">An773</strain>
    </source>
</reference>
<evidence type="ECO:0000313" key="2">
    <source>
        <dbReference type="EMBL" id="MBM6737673.1"/>
    </source>
</evidence>
<keyword evidence="3" id="KW-1185">Reference proteome</keyword>
<proteinExistence type="predicted"/>
<evidence type="ECO:0000256" key="1">
    <source>
        <dbReference type="SAM" id="MobiDB-lite"/>
    </source>
</evidence>
<comment type="caution">
    <text evidence="2">The sequence shown here is derived from an EMBL/GenBank/DDBJ whole genome shotgun (WGS) entry which is preliminary data.</text>
</comment>
<feature type="region of interest" description="Disordered" evidence="1">
    <location>
        <begin position="139"/>
        <end position="186"/>
    </location>
</feature>
<evidence type="ECO:0000313" key="3">
    <source>
        <dbReference type="Proteomes" id="UP000716906"/>
    </source>
</evidence>
<dbReference type="Proteomes" id="UP000716906">
    <property type="component" value="Unassembled WGS sequence"/>
</dbReference>
<gene>
    <name evidence="2" type="ORF">H7U36_06055</name>
</gene>
<accession>A0ABS2E7U2</accession>
<protein>
    <submittedName>
        <fullName evidence="2">Uncharacterized protein</fullName>
    </submittedName>
</protein>
<feature type="compositionally biased region" description="Basic and acidic residues" evidence="1">
    <location>
        <begin position="140"/>
        <end position="170"/>
    </location>
</feature>
<dbReference type="RefSeq" id="WP_205155795.1">
    <property type="nucleotide sequence ID" value="NZ_JACLYY010000004.1"/>
</dbReference>
<organism evidence="2 3">
    <name type="scientific">Faecalicatena fissicatena</name>
    <dbReference type="NCBI Taxonomy" id="290055"/>
    <lineage>
        <taxon>Bacteria</taxon>
        <taxon>Bacillati</taxon>
        <taxon>Bacillota</taxon>
        <taxon>Clostridia</taxon>
        <taxon>Lachnospirales</taxon>
        <taxon>Lachnospiraceae</taxon>
        <taxon>Faecalicatena</taxon>
    </lineage>
</organism>
<name>A0ABS2E7U2_9FIRM</name>
<dbReference type="EMBL" id="JACLYY010000004">
    <property type="protein sequence ID" value="MBM6737673.1"/>
    <property type="molecule type" value="Genomic_DNA"/>
</dbReference>
<sequence>MDKRTPLPMTPFDTLTSSGELQMLKLLLPYTPPAAQRMLAFFIRFTELQNTIRYFGIFSRGPERKEFQSTPPSFTEMLEELKPYMGENEGAVDSILSAMSMMEMMKDMDLSGMGFPDMSGADPGGTGDILNMMNLFQGTPRKDDVREDGGREDRCREGTEEGSDDNRKGVNDNGTGLDESPGDGTY</sequence>